<dbReference type="GO" id="GO:0005886">
    <property type="term" value="C:plasma membrane"/>
    <property type="evidence" value="ECO:0007669"/>
    <property type="project" value="UniProtKB-SubCell"/>
</dbReference>
<gene>
    <name evidence="10" type="primary">tolQ</name>
    <name evidence="13" type="ORF">TPSD3_03370</name>
</gene>
<feature type="transmembrane region" description="Helical" evidence="10">
    <location>
        <begin position="177"/>
        <end position="199"/>
    </location>
</feature>
<evidence type="ECO:0000259" key="12">
    <source>
        <dbReference type="Pfam" id="PF01618"/>
    </source>
</evidence>
<keyword evidence="5 10" id="KW-0132">Cell division</keyword>
<keyword evidence="14" id="KW-1185">Reference proteome</keyword>
<comment type="function">
    <text evidence="10">Part of the Tol-Pal system, which plays a role in outer membrane invagination during cell division and is important for maintaining outer membrane integrity.</text>
</comment>
<comment type="similarity">
    <text evidence="2 10">Belongs to the ExbB/TolQ family.</text>
</comment>
<accession>A0A251XB61</accession>
<evidence type="ECO:0000313" key="14">
    <source>
        <dbReference type="Proteomes" id="UP000194798"/>
    </source>
</evidence>
<feature type="region of interest" description="Disordered" evidence="11">
    <location>
        <begin position="233"/>
        <end position="256"/>
    </location>
</feature>
<dbReference type="InterPro" id="IPR050790">
    <property type="entry name" value="ExbB/TolQ_transport"/>
</dbReference>
<sequence length="256" mass="28314">MNEFTQAASQLSLVELVLHASPLVQGVMALLLLLSVLSWMLILRRSRVLHRAKKQANDFEEEFWKGRDLNGLYNRLNSLKKPPTGMANIFAAGYSEYAKLRRQHHILPESVVESCQRVMRVTFNRELDLLDRDLTTLATIGSVSPYIGLFGTVWGIMSSFHALGGVQQVTLAMVAPGISEALIATAMGLFAAIPAVMAYNHYADDLDRLTTRYDAFLDEFTGLLQRQAYARAAPASNPTPAPAPVIDLDHNPEFGV</sequence>
<feature type="domain" description="MotA/TolQ/ExbB proton channel" evidence="12">
    <location>
        <begin position="100"/>
        <end position="214"/>
    </location>
</feature>
<evidence type="ECO:0000256" key="11">
    <source>
        <dbReference type="SAM" id="MobiDB-lite"/>
    </source>
</evidence>
<keyword evidence="4 10" id="KW-0997">Cell inner membrane</keyword>
<evidence type="ECO:0000256" key="6">
    <source>
        <dbReference type="ARBA" id="ARBA00022692"/>
    </source>
</evidence>
<protein>
    <recommendedName>
        <fullName evidence="10">Tol-Pal system protein TolQ</fullName>
    </recommendedName>
</protein>
<dbReference type="GO" id="GO:0043213">
    <property type="term" value="P:bacteriocin transport"/>
    <property type="evidence" value="ECO:0007669"/>
    <property type="project" value="InterPro"/>
</dbReference>
<evidence type="ECO:0000313" key="13">
    <source>
        <dbReference type="EMBL" id="OUD15574.1"/>
    </source>
</evidence>
<evidence type="ECO:0000256" key="4">
    <source>
        <dbReference type="ARBA" id="ARBA00022519"/>
    </source>
</evidence>
<reference evidence="13 14" key="1">
    <citation type="submission" date="2016-12" db="EMBL/GenBank/DDBJ databases">
        <title>Thioflexothrix psekupsii D3 genome sequencing and assembly.</title>
        <authorList>
            <person name="Fomenkov A."/>
            <person name="Vincze T."/>
            <person name="Grabovich M."/>
            <person name="Anton B.P."/>
            <person name="Dubinina G."/>
            <person name="Orlova M."/>
            <person name="Belousova E."/>
            <person name="Roberts R.J."/>
        </authorList>
    </citation>
    <scope>NUCLEOTIDE SEQUENCE [LARGE SCALE GENOMIC DNA]</scope>
    <source>
        <strain evidence="13">D3</strain>
    </source>
</reference>
<evidence type="ECO:0000256" key="1">
    <source>
        <dbReference type="ARBA" id="ARBA00004651"/>
    </source>
</evidence>
<dbReference type="InterPro" id="IPR014163">
    <property type="entry name" value="Tol-Pal_TolQ"/>
</dbReference>
<feature type="compositionally biased region" description="Basic and acidic residues" evidence="11">
    <location>
        <begin position="247"/>
        <end position="256"/>
    </location>
</feature>
<dbReference type="NCBIfam" id="TIGR02796">
    <property type="entry name" value="tolQ"/>
    <property type="match status" value="1"/>
</dbReference>
<dbReference type="EMBL" id="MSLT01000006">
    <property type="protein sequence ID" value="OUD15574.1"/>
    <property type="molecule type" value="Genomic_DNA"/>
</dbReference>
<dbReference type="InterPro" id="IPR002898">
    <property type="entry name" value="MotA_ExbB_proton_chnl"/>
</dbReference>
<proteinExistence type="inferred from homology"/>
<evidence type="ECO:0000256" key="8">
    <source>
        <dbReference type="ARBA" id="ARBA00023136"/>
    </source>
</evidence>
<dbReference type="AlphaFoldDB" id="A0A251XB61"/>
<dbReference type="HAMAP" id="MF_02202">
    <property type="entry name" value="TolQ"/>
    <property type="match status" value="1"/>
</dbReference>
<keyword evidence="6 10" id="KW-0812">Transmembrane</keyword>
<evidence type="ECO:0000256" key="7">
    <source>
        <dbReference type="ARBA" id="ARBA00022989"/>
    </source>
</evidence>
<evidence type="ECO:0000256" key="5">
    <source>
        <dbReference type="ARBA" id="ARBA00022618"/>
    </source>
</evidence>
<dbReference type="PANTHER" id="PTHR30625">
    <property type="entry name" value="PROTEIN TOLQ"/>
    <property type="match status" value="1"/>
</dbReference>
<comment type="subunit">
    <text evidence="10">The Tol-Pal system is composed of five core proteins: the inner membrane proteins TolA, TolQ and TolR, the periplasmic protein TolB and the outer membrane protein Pal. They form a network linking the inner and outer membranes and the peptidoglycan layer.</text>
</comment>
<evidence type="ECO:0000256" key="2">
    <source>
        <dbReference type="ARBA" id="ARBA00010442"/>
    </source>
</evidence>
<feature type="transmembrane region" description="Helical" evidence="10">
    <location>
        <begin position="23"/>
        <end position="43"/>
    </location>
</feature>
<dbReference type="GO" id="GO:0017038">
    <property type="term" value="P:protein import"/>
    <property type="evidence" value="ECO:0007669"/>
    <property type="project" value="TreeGrafter"/>
</dbReference>
<evidence type="ECO:0000256" key="9">
    <source>
        <dbReference type="ARBA" id="ARBA00023306"/>
    </source>
</evidence>
<keyword evidence="9 10" id="KW-0131">Cell cycle</keyword>
<keyword evidence="7 10" id="KW-1133">Transmembrane helix</keyword>
<evidence type="ECO:0000256" key="10">
    <source>
        <dbReference type="HAMAP-Rule" id="MF_02202"/>
    </source>
</evidence>
<dbReference type="GO" id="GO:0051301">
    <property type="term" value="P:cell division"/>
    <property type="evidence" value="ECO:0007669"/>
    <property type="project" value="UniProtKB-UniRule"/>
</dbReference>
<evidence type="ECO:0000256" key="3">
    <source>
        <dbReference type="ARBA" id="ARBA00022475"/>
    </source>
</evidence>
<keyword evidence="3 10" id="KW-1003">Cell membrane</keyword>
<dbReference type="RefSeq" id="WP_086487171.1">
    <property type="nucleotide sequence ID" value="NZ_MSLT01000006.1"/>
</dbReference>
<comment type="caution">
    <text evidence="13">The sequence shown here is derived from an EMBL/GenBank/DDBJ whole genome shotgun (WGS) entry which is preliminary data.</text>
</comment>
<name>A0A251XB61_9GAMM</name>
<keyword evidence="8 10" id="KW-0472">Membrane</keyword>
<organism evidence="13 14">
    <name type="scientific">Thioflexithrix psekupsensis</name>
    <dbReference type="NCBI Taxonomy" id="1570016"/>
    <lineage>
        <taxon>Bacteria</taxon>
        <taxon>Pseudomonadati</taxon>
        <taxon>Pseudomonadota</taxon>
        <taxon>Gammaproteobacteria</taxon>
        <taxon>Thiotrichales</taxon>
        <taxon>Thioflexithrix</taxon>
    </lineage>
</organism>
<feature type="transmembrane region" description="Helical" evidence="10">
    <location>
        <begin position="134"/>
        <end position="157"/>
    </location>
</feature>
<comment type="subcellular location">
    <subcellularLocation>
        <location evidence="10">Cell inner membrane</location>
        <topology evidence="10">Multi-pass membrane protein</topology>
    </subcellularLocation>
    <subcellularLocation>
        <location evidence="1">Cell membrane</location>
        <topology evidence="1">Multi-pass membrane protein</topology>
    </subcellularLocation>
</comment>
<dbReference type="PANTHER" id="PTHR30625:SF3">
    <property type="entry name" value="TOL-PAL SYSTEM PROTEIN TOLQ"/>
    <property type="match status" value="1"/>
</dbReference>
<dbReference type="Proteomes" id="UP000194798">
    <property type="component" value="Unassembled WGS sequence"/>
</dbReference>
<dbReference type="OrthoDB" id="9805133at2"/>
<dbReference type="Pfam" id="PF01618">
    <property type="entry name" value="MotA_ExbB"/>
    <property type="match status" value="1"/>
</dbReference>